<reference evidence="2" key="1">
    <citation type="journal article" date="2014" name="Front. Microbiol.">
        <title>High frequency of phylogenetically diverse reductive dehalogenase-homologous genes in deep subseafloor sedimentary metagenomes.</title>
        <authorList>
            <person name="Kawai M."/>
            <person name="Futagami T."/>
            <person name="Toyoda A."/>
            <person name="Takaki Y."/>
            <person name="Nishi S."/>
            <person name="Hori S."/>
            <person name="Arai W."/>
            <person name="Tsubouchi T."/>
            <person name="Morono Y."/>
            <person name="Uchiyama I."/>
            <person name="Ito T."/>
            <person name="Fujiyama A."/>
            <person name="Inagaki F."/>
            <person name="Takami H."/>
        </authorList>
    </citation>
    <scope>NUCLEOTIDE SEQUENCE</scope>
    <source>
        <strain evidence="2">Expedition CK06-06</strain>
    </source>
</reference>
<dbReference type="Pfam" id="PF08291">
    <property type="entry name" value="Peptidase_M15_3"/>
    <property type="match status" value="1"/>
</dbReference>
<accession>X1G657</accession>
<dbReference type="EMBL" id="BARU01019497">
    <property type="protein sequence ID" value="GAH53421.1"/>
    <property type="molecule type" value="Genomic_DNA"/>
</dbReference>
<organism evidence="2">
    <name type="scientific">marine sediment metagenome</name>
    <dbReference type="NCBI Taxonomy" id="412755"/>
    <lineage>
        <taxon>unclassified sequences</taxon>
        <taxon>metagenomes</taxon>
        <taxon>ecological metagenomes</taxon>
    </lineage>
</organism>
<dbReference type="InterPro" id="IPR009045">
    <property type="entry name" value="Zn_M74/Hedgehog-like"/>
</dbReference>
<name>X1G657_9ZZZZ</name>
<dbReference type="AlphaFoldDB" id="X1G657"/>
<dbReference type="InterPro" id="IPR013230">
    <property type="entry name" value="Peptidase_M15A_C"/>
</dbReference>
<dbReference type="SUPFAM" id="SSF55166">
    <property type="entry name" value="Hedgehog/DD-peptidase"/>
    <property type="match status" value="1"/>
</dbReference>
<dbReference type="Gene3D" id="3.30.1380.10">
    <property type="match status" value="1"/>
</dbReference>
<evidence type="ECO:0000259" key="1">
    <source>
        <dbReference type="Pfam" id="PF08291"/>
    </source>
</evidence>
<evidence type="ECO:0000313" key="2">
    <source>
        <dbReference type="EMBL" id="GAH53421.1"/>
    </source>
</evidence>
<protein>
    <recommendedName>
        <fullName evidence="1">Peptidase M15A C-terminal domain-containing protein</fullName>
    </recommendedName>
</protein>
<feature type="domain" description="Peptidase M15A C-terminal" evidence="1">
    <location>
        <begin position="7"/>
        <end position="67"/>
    </location>
</feature>
<gene>
    <name evidence="2" type="ORF">S03H2_32105</name>
</gene>
<proteinExistence type="predicted"/>
<comment type="caution">
    <text evidence="2">The sequence shown here is derived from an EMBL/GenBank/DDBJ whole genome shotgun (WGS) entry which is preliminary data.</text>
</comment>
<sequence length="118" mass="13259">MSKLKDFGCKCGCKKNGFSENFFDAVYFVEEILPFKPKWTSGFRCTKHNKKVGGSPTSSHPKGVAVDGIYSTPTELGFLIKAIVTVCIIKNLPLRIGIYNGRIHWDIDITKTNPCTWR</sequence>